<proteinExistence type="predicted"/>
<dbReference type="PROSITE" id="PS51257">
    <property type="entry name" value="PROKAR_LIPOPROTEIN"/>
    <property type="match status" value="1"/>
</dbReference>
<name>A0A7W6F1U8_9SPHN</name>
<keyword evidence="1" id="KW-0175">Coiled coil</keyword>
<keyword evidence="2" id="KW-1133">Transmembrane helix</keyword>
<feature type="transmembrane region" description="Helical" evidence="2">
    <location>
        <begin position="245"/>
        <end position="269"/>
    </location>
</feature>
<evidence type="ECO:0000256" key="2">
    <source>
        <dbReference type="SAM" id="Phobius"/>
    </source>
</evidence>
<protein>
    <recommendedName>
        <fullName evidence="3">DUF4349 domain-containing protein</fullName>
    </recommendedName>
</protein>
<evidence type="ECO:0000256" key="1">
    <source>
        <dbReference type="SAM" id="Coils"/>
    </source>
</evidence>
<gene>
    <name evidence="4" type="ORF">GGR48_000098</name>
</gene>
<dbReference type="InterPro" id="IPR025645">
    <property type="entry name" value="DUF4349"/>
</dbReference>
<accession>A0A7W6F1U8</accession>
<keyword evidence="2" id="KW-0472">Membrane</keyword>
<dbReference type="EMBL" id="JACIDH010000001">
    <property type="protein sequence ID" value="MBB3877695.1"/>
    <property type="molecule type" value="Genomic_DNA"/>
</dbReference>
<dbReference type="Proteomes" id="UP000538670">
    <property type="component" value="Unassembled WGS sequence"/>
</dbReference>
<dbReference type="RefSeq" id="WP_183949772.1">
    <property type="nucleotide sequence ID" value="NZ_JACIDH010000001.1"/>
</dbReference>
<feature type="coiled-coil region" evidence="1">
    <location>
        <begin position="181"/>
        <end position="208"/>
    </location>
</feature>
<dbReference type="AlphaFoldDB" id="A0A7W6F1U8"/>
<evidence type="ECO:0000313" key="5">
    <source>
        <dbReference type="Proteomes" id="UP000538670"/>
    </source>
</evidence>
<sequence length="287" mass="31330">MRHWFVMLLSLALISCDRAPHSRVEKMDTFNVEEPVPAPMGYAPSPSSANGPRIAYSYSVTYDFDERTIAKVQGQQLALCRKLGPTRCLVMSSSLDTSGPDDSVVNDEAVLLIDAHMVPNVNQRLDALATESGARVASRQVEAEDVTRQVIDTDARVRAKQALAERLLTIIRAGKGNVGELVQAERAYATTQEELDAARAAQADLAQRVAMSRVTISYHFSAIPSDRSPILQSLVSAGETLSASIASLITLAIGGLPWLVAGLLILALLRWIAVRRGWRWPLRRRSA</sequence>
<comment type="caution">
    <text evidence="4">The sequence shown here is derived from an EMBL/GenBank/DDBJ whole genome shotgun (WGS) entry which is preliminary data.</text>
</comment>
<keyword evidence="5" id="KW-1185">Reference proteome</keyword>
<evidence type="ECO:0000313" key="4">
    <source>
        <dbReference type="EMBL" id="MBB3877695.1"/>
    </source>
</evidence>
<feature type="domain" description="DUF4349" evidence="3">
    <location>
        <begin position="121"/>
        <end position="271"/>
    </location>
</feature>
<keyword evidence="2" id="KW-0812">Transmembrane</keyword>
<organism evidence="4 5">
    <name type="scientific">Sphingomonas pseudosanguinis</name>
    <dbReference type="NCBI Taxonomy" id="413712"/>
    <lineage>
        <taxon>Bacteria</taxon>
        <taxon>Pseudomonadati</taxon>
        <taxon>Pseudomonadota</taxon>
        <taxon>Alphaproteobacteria</taxon>
        <taxon>Sphingomonadales</taxon>
        <taxon>Sphingomonadaceae</taxon>
        <taxon>Sphingomonas</taxon>
    </lineage>
</organism>
<dbReference type="Pfam" id="PF14257">
    <property type="entry name" value="DUF4349"/>
    <property type="match status" value="1"/>
</dbReference>
<reference evidence="4 5" key="1">
    <citation type="submission" date="2020-08" db="EMBL/GenBank/DDBJ databases">
        <title>Genomic Encyclopedia of Type Strains, Phase IV (KMG-IV): sequencing the most valuable type-strain genomes for metagenomic binning, comparative biology and taxonomic classification.</title>
        <authorList>
            <person name="Goeker M."/>
        </authorList>
    </citation>
    <scope>NUCLEOTIDE SEQUENCE [LARGE SCALE GENOMIC DNA]</scope>
    <source>
        <strain evidence="4 5">DSM 19512</strain>
    </source>
</reference>
<evidence type="ECO:0000259" key="3">
    <source>
        <dbReference type="Pfam" id="PF14257"/>
    </source>
</evidence>